<evidence type="ECO:0000256" key="3">
    <source>
        <dbReference type="SAM" id="SignalP"/>
    </source>
</evidence>
<dbReference type="Proteomes" id="UP000030685">
    <property type="component" value="Unassembled WGS sequence"/>
</dbReference>
<dbReference type="GeneID" id="42041151"/>
<dbReference type="InterPro" id="IPR031348">
    <property type="entry name" value="PigL_N"/>
</dbReference>
<reference evidence="5" key="2">
    <citation type="submission" date="2014-03" db="EMBL/GenBank/DDBJ databases">
        <title>The Genome Annotation of Fusarium oxysporum II5.</title>
        <authorList>
            <consortium name="The Broad Institute Genomics Platform"/>
            <person name="Ma L.-J."/>
            <person name="Corby-Kistler H."/>
            <person name="Broz K."/>
            <person name="Gale L.R."/>
            <person name="Jonkers W."/>
            <person name="O'Donnell K."/>
            <person name="Ploetz R."/>
            <person name="Steinberg C."/>
            <person name="Schwartz D.C."/>
            <person name="VanEtten H."/>
            <person name="Zhou S."/>
            <person name="Young S.K."/>
            <person name="Zeng Q."/>
            <person name="Gargeya S."/>
            <person name="Fitzgerald M."/>
            <person name="Abouelleil A."/>
            <person name="Alvarado L."/>
            <person name="Chapman S.B."/>
            <person name="Gainer-Dewar J."/>
            <person name="Goldberg J."/>
            <person name="Griggs A."/>
            <person name="Gujja S."/>
            <person name="Hansen M."/>
            <person name="Howarth C."/>
            <person name="Imamovic A."/>
            <person name="Ireland A."/>
            <person name="Larimer J."/>
            <person name="McCowan C."/>
            <person name="Murphy C."/>
            <person name="Pearson M."/>
            <person name="Poon T.W."/>
            <person name="Priest M."/>
            <person name="Roberts A."/>
            <person name="Saif S."/>
            <person name="Shea T."/>
            <person name="Sykes S."/>
            <person name="Wortman J."/>
            <person name="Nusbaum C."/>
            <person name="Birren B."/>
        </authorList>
    </citation>
    <scope>NUCLEOTIDE SEQUENCE</scope>
    <source>
        <strain evidence="5">54006</strain>
    </source>
</reference>
<proteinExistence type="predicted"/>
<keyword evidence="1" id="KW-0175">Coiled coil</keyword>
<dbReference type="VEuPathDB" id="FungiDB:FOIG_15976"/>
<feature type="chain" id="PRO_5004943384" description="Azaphilone pigments biosynthesis cluster protein L N-terminal domain-containing protein" evidence="3">
    <location>
        <begin position="27"/>
        <end position="415"/>
    </location>
</feature>
<reference evidence="5" key="1">
    <citation type="submission" date="2011-11" db="EMBL/GenBank/DDBJ databases">
        <title>The Genome Sequence of Fusarium oxysporum II5.</title>
        <authorList>
            <consortium name="The Broad Institute Genome Sequencing Platform"/>
            <person name="Ma L.-J."/>
            <person name="Gale L.R."/>
            <person name="Schwartz D.C."/>
            <person name="Zhou S."/>
            <person name="Corby-Kistler H."/>
            <person name="Young S.K."/>
            <person name="Zeng Q."/>
            <person name="Gargeya S."/>
            <person name="Fitzgerald M."/>
            <person name="Haas B."/>
            <person name="Abouelleil A."/>
            <person name="Alvarado L."/>
            <person name="Arachchi H.M."/>
            <person name="Berlin A."/>
            <person name="Brown A."/>
            <person name="Chapman S.B."/>
            <person name="Chen Z."/>
            <person name="Dunbar C."/>
            <person name="Freedman E."/>
            <person name="Gearin G."/>
            <person name="Goldberg J."/>
            <person name="Griggs A."/>
            <person name="Gujja S."/>
            <person name="Heiman D."/>
            <person name="Howarth C."/>
            <person name="Larson L."/>
            <person name="Lui A."/>
            <person name="MacDonald P.J.P."/>
            <person name="Montmayeur A."/>
            <person name="Murphy C."/>
            <person name="Neiman D."/>
            <person name="Pearson M."/>
            <person name="Priest M."/>
            <person name="Roberts A."/>
            <person name="Saif S."/>
            <person name="Shea T."/>
            <person name="Shenoy N."/>
            <person name="Sisk P."/>
            <person name="Stolte C."/>
            <person name="Sykes S."/>
            <person name="Wortman J."/>
            <person name="Nusbaum C."/>
            <person name="Birren B."/>
        </authorList>
    </citation>
    <scope>NUCLEOTIDE SEQUENCE [LARGE SCALE GENOMIC DNA]</scope>
    <source>
        <strain evidence="5">54006</strain>
    </source>
</reference>
<gene>
    <name evidence="5" type="ORF">FOIG_15976</name>
</gene>
<evidence type="ECO:0000313" key="5">
    <source>
        <dbReference type="EMBL" id="EXL90768.1"/>
    </source>
</evidence>
<accession>X0IPB6</accession>
<organism evidence="5">
    <name type="scientific">Fusarium odoratissimum (strain NRRL 54006)</name>
    <dbReference type="NCBI Taxonomy" id="1089451"/>
    <lineage>
        <taxon>Eukaryota</taxon>
        <taxon>Fungi</taxon>
        <taxon>Dikarya</taxon>
        <taxon>Ascomycota</taxon>
        <taxon>Pezizomycotina</taxon>
        <taxon>Sordariomycetes</taxon>
        <taxon>Hypocreomycetidae</taxon>
        <taxon>Hypocreales</taxon>
        <taxon>Nectriaceae</taxon>
        <taxon>Fusarium</taxon>
        <taxon>Fusarium oxysporum species complex</taxon>
        <taxon>Fusarium oxysporum f. sp. cubense (strain race 4)</taxon>
    </lineage>
</organism>
<evidence type="ECO:0000259" key="4">
    <source>
        <dbReference type="Pfam" id="PF17111"/>
    </source>
</evidence>
<protein>
    <recommendedName>
        <fullName evidence="4">Azaphilone pigments biosynthesis cluster protein L N-terminal domain-containing protein</fullName>
    </recommendedName>
</protein>
<dbReference type="HOGENOM" id="CLU_032923_0_0_1"/>
<feature type="signal peptide" evidence="3">
    <location>
        <begin position="1"/>
        <end position="26"/>
    </location>
</feature>
<dbReference type="EMBL" id="KK036136">
    <property type="protein sequence ID" value="EXL90768.1"/>
    <property type="molecule type" value="Genomic_DNA"/>
</dbReference>
<dbReference type="Pfam" id="PF17111">
    <property type="entry name" value="PigL_N"/>
    <property type="match status" value="1"/>
</dbReference>
<sequence>MAEPLGLASAILALATFALKASVTLYDDVKSFRTHPQKEVLEMLMKTVGAAVEADFSALKIPLQQCGEACEEFGIELAKCSTRSSTDRTSFRDWTKMKYMGEDIGGFRQQLAGYKSTINIALADTTLRTPSITTERLESHKELIKNTTDDLETRLQEIDGKLESLLARFVPASDSDSDELRRIRDERLSTENGLQICHRLSDFINEIQLGHTERSGDPRAAVEPMLSPDKIINESLQACAGSLKSAAAQLEELEESQRKEIDRLISRAKLTMSDLDAANLERLRNERNTTSELIRICRTADIRLQQKASVIENYATGDQTVQFLVSTNERTINGKNSGFGWAQRQIGGHMNDETVQQLSRDAFKSVIRHNRKNEEVDSQNQPLSHLEPSNDDGNTSKFSDQYSAALIRHRLLFDH</sequence>
<dbReference type="RefSeq" id="XP_031052858.1">
    <property type="nucleotide sequence ID" value="XM_031217387.1"/>
</dbReference>
<feature type="domain" description="Azaphilone pigments biosynthesis cluster protein L N-terminal" evidence="4">
    <location>
        <begin position="2"/>
        <end position="198"/>
    </location>
</feature>
<evidence type="ECO:0000256" key="1">
    <source>
        <dbReference type="SAM" id="Coils"/>
    </source>
</evidence>
<keyword evidence="3" id="KW-0732">Signal</keyword>
<evidence type="ECO:0000256" key="2">
    <source>
        <dbReference type="SAM" id="MobiDB-lite"/>
    </source>
</evidence>
<name>X0IPB6_FUSO5</name>
<dbReference type="AlphaFoldDB" id="X0IPB6"/>
<feature type="region of interest" description="Disordered" evidence="2">
    <location>
        <begin position="372"/>
        <end position="398"/>
    </location>
</feature>
<feature type="coiled-coil region" evidence="1">
    <location>
        <begin position="236"/>
        <end position="267"/>
    </location>
</feature>